<evidence type="ECO:0000256" key="2">
    <source>
        <dbReference type="ARBA" id="ARBA00006991"/>
    </source>
</evidence>
<keyword evidence="6" id="KW-0862">Zinc</keyword>
<dbReference type="FunFam" id="3.30.160.60:FF:000145">
    <property type="entry name" value="Zinc finger protein 574"/>
    <property type="match status" value="1"/>
</dbReference>
<dbReference type="GO" id="GO:0008270">
    <property type="term" value="F:zinc ion binding"/>
    <property type="evidence" value="ECO:0007669"/>
    <property type="project" value="UniProtKB-KW"/>
</dbReference>
<comment type="similarity">
    <text evidence="2">Belongs to the krueppel C2H2-type zinc-finger protein family.</text>
</comment>
<keyword evidence="3" id="KW-0479">Metal-binding</keyword>
<dbReference type="Proteomes" id="UP000807504">
    <property type="component" value="Unassembled WGS sequence"/>
</dbReference>
<evidence type="ECO:0000313" key="13">
    <source>
        <dbReference type="EMBL" id="KAF8787746.1"/>
    </source>
</evidence>
<accession>A0A8T0F960</accession>
<evidence type="ECO:0000256" key="7">
    <source>
        <dbReference type="ARBA" id="ARBA00023015"/>
    </source>
</evidence>
<evidence type="ECO:0000256" key="9">
    <source>
        <dbReference type="ARBA" id="ARBA00023163"/>
    </source>
</evidence>
<feature type="domain" description="C2H2-type" evidence="12">
    <location>
        <begin position="193"/>
        <end position="216"/>
    </location>
</feature>
<evidence type="ECO:0000256" key="8">
    <source>
        <dbReference type="ARBA" id="ARBA00023125"/>
    </source>
</evidence>
<proteinExistence type="inferred from homology"/>
<evidence type="ECO:0000256" key="4">
    <source>
        <dbReference type="ARBA" id="ARBA00022737"/>
    </source>
</evidence>
<keyword evidence="10" id="KW-0539">Nucleus</keyword>
<name>A0A8T0F960_ARGBR</name>
<dbReference type="AlphaFoldDB" id="A0A8T0F960"/>
<evidence type="ECO:0000259" key="12">
    <source>
        <dbReference type="PROSITE" id="PS50157"/>
    </source>
</evidence>
<feature type="domain" description="C2H2-type" evidence="12">
    <location>
        <begin position="79"/>
        <end position="106"/>
    </location>
</feature>
<dbReference type="EMBL" id="JABXBU010000015">
    <property type="protein sequence ID" value="KAF8787746.1"/>
    <property type="molecule type" value="Genomic_DNA"/>
</dbReference>
<keyword evidence="14" id="KW-1185">Reference proteome</keyword>
<dbReference type="FunFam" id="3.30.160.60:FF:001370">
    <property type="entry name" value="Zinc finger protein"/>
    <property type="match status" value="1"/>
</dbReference>
<evidence type="ECO:0000256" key="6">
    <source>
        <dbReference type="ARBA" id="ARBA00022833"/>
    </source>
</evidence>
<dbReference type="SUPFAM" id="SSF57667">
    <property type="entry name" value="beta-beta-alpha zinc fingers"/>
    <property type="match status" value="3"/>
</dbReference>
<keyword evidence="4" id="KW-0677">Repeat</keyword>
<dbReference type="Pfam" id="PF13909">
    <property type="entry name" value="zf-H2C2_5"/>
    <property type="match status" value="1"/>
</dbReference>
<evidence type="ECO:0000256" key="11">
    <source>
        <dbReference type="PROSITE-ProRule" id="PRU00042"/>
    </source>
</evidence>
<keyword evidence="5 11" id="KW-0863">Zinc-finger</keyword>
<dbReference type="PANTHER" id="PTHR23226:SF416">
    <property type="entry name" value="FI01424P"/>
    <property type="match status" value="1"/>
</dbReference>
<keyword evidence="7" id="KW-0805">Transcription regulation</keyword>
<evidence type="ECO:0000256" key="1">
    <source>
        <dbReference type="ARBA" id="ARBA00004123"/>
    </source>
</evidence>
<comment type="subcellular location">
    <subcellularLocation>
        <location evidence="1">Nucleus</location>
    </subcellularLocation>
</comment>
<dbReference type="InterPro" id="IPR036236">
    <property type="entry name" value="Znf_C2H2_sf"/>
</dbReference>
<evidence type="ECO:0000256" key="3">
    <source>
        <dbReference type="ARBA" id="ARBA00022723"/>
    </source>
</evidence>
<reference evidence="13" key="2">
    <citation type="submission" date="2020-06" db="EMBL/GenBank/DDBJ databases">
        <authorList>
            <person name="Sheffer M."/>
        </authorList>
    </citation>
    <scope>NUCLEOTIDE SEQUENCE</scope>
</reference>
<comment type="caution">
    <text evidence="13">The sequence shown here is derived from an EMBL/GenBank/DDBJ whole genome shotgun (WGS) entry which is preliminary data.</text>
</comment>
<feature type="domain" description="C2H2-type" evidence="12">
    <location>
        <begin position="165"/>
        <end position="192"/>
    </location>
</feature>
<protein>
    <submittedName>
        <fullName evidence="13">Zinc finger protein 182 like protein</fullName>
    </submittedName>
</protein>
<dbReference type="SMART" id="SM00355">
    <property type="entry name" value="ZnF_C2H2"/>
    <property type="match status" value="5"/>
</dbReference>
<dbReference type="GO" id="GO:0000981">
    <property type="term" value="F:DNA-binding transcription factor activity, RNA polymerase II-specific"/>
    <property type="evidence" value="ECO:0007669"/>
    <property type="project" value="TreeGrafter"/>
</dbReference>
<feature type="domain" description="C2H2-type" evidence="12">
    <location>
        <begin position="125"/>
        <end position="152"/>
    </location>
</feature>
<evidence type="ECO:0000256" key="5">
    <source>
        <dbReference type="ARBA" id="ARBA00022771"/>
    </source>
</evidence>
<gene>
    <name evidence="13" type="ORF">HNY73_009314</name>
</gene>
<sequence length="227" mass="27030">MKYLLILRFDCSVAKHRGRTFPNLLYCCSVCNYSTPRKDTLRRHILIHTGEKPFTCQICSKDYSIDFKYPLVIDESKRFMCSECSYATDKSSSFKKHVRIHTGERPYSYNPNLRRNLKTCMKKIHQCTECSYSTVRKADLLKHFVVHRYRKRSLTERTRYKRKLHLCSECSYSTERKNDLSKHLLTHSGRRPFYCSICGKTFRQKSHLRVHLITHTTMTIEQEILPN</sequence>
<dbReference type="GO" id="GO:0000978">
    <property type="term" value="F:RNA polymerase II cis-regulatory region sequence-specific DNA binding"/>
    <property type="evidence" value="ECO:0007669"/>
    <property type="project" value="TreeGrafter"/>
</dbReference>
<dbReference type="PROSITE" id="PS00028">
    <property type="entry name" value="ZINC_FINGER_C2H2_1"/>
    <property type="match status" value="1"/>
</dbReference>
<feature type="domain" description="C2H2-type" evidence="12">
    <location>
        <begin position="26"/>
        <end position="53"/>
    </location>
</feature>
<keyword evidence="8" id="KW-0238">DNA-binding</keyword>
<evidence type="ECO:0000313" key="14">
    <source>
        <dbReference type="Proteomes" id="UP000807504"/>
    </source>
</evidence>
<dbReference type="Pfam" id="PF00096">
    <property type="entry name" value="zf-C2H2"/>
    <property type="match status" value="2"/>
</dbReference>
<evidence type="ECO:0000256" key="10">
    <source>
        <dbReference type="ARBA" id="ARBA00023242"/>
    </source>
</evidence>
<keyword evidence="9" id="KW-0804">Transcription</keyword>
<dbReference type="PANTHER" id="PTHR23226">
    <property type="entry name" value="ZINC FINGER AND SCAN DOMAIN-CONTAINING"/>
    <property type="match status" value="1"/>
</dbReference>
<organism evidence="13 14">
    <name type="scientific">Argiope bruennichi</name>
    <name type="common">Wasp spider</name>
    <name type="synonym">Aranea bruennichi</name>
    <dbReference type="NCBI Taxonomy" id="94029"/>
    <lineage>
        <taxon>Eukaryota</taxon>
        <taxon>Metazoa</taxon>
        <taxon>Ecdysozoa</taxon>
        <taxon>Arthropoda</taxon>
        <taxon>Chelicerata</taxon>
        <taxon>Arachnida</taxon>
        <taxon>Araneae</taxon>
        <taxon>Araneomorphae</taxon>
        <taxon>Entelegynae</taxon>
        <taxon>Araneoidea</taxon>
        <taxon>Araneidae</taxon>
        <taxon>Argiope</taxon>
    </lineage>
</organism>
<dbReference type="InterPro" id="IPR013087">
    <property type="entry name" value="Znf_C2H2_type"/>
</dbReference>
<dbReference type="Gene3D" id="3.30.160.60">
    <property type="entry name" value="Classic Zinc Finger"/>
    <property type="match status" value="5"/>
</dbReference>
<dbReference type="GO" id="GO:0005634">
    <property type="term" value="C:nucleus"/>
    <property type="evidence" value="ECO:0007669"/>
    <property type="project" value="UniProtKB-SubCell"/>
</dbReference>
<reference evidence="13" key="1">
    <citation type="journal article" date="2020" name="bioRxiv">
        <title>Chromosome-level reference genome of the European wasp spider Argiope bruennichi: a resource for studies on range expansion and evolutionary adaptation.</title>
        <authorList>
            <person name="Sheffer M.M."/>
            <person name="Hoppe A."/>
            <person name="Krehenwinkel H."/>
            <person name="Uhl G."/>
            <person name="Kuss A.W."/>
            <person name="Jensen L."/>
            <person name="Jensen C."/>
            <person name="Gillespie R.G."/>
            <person name="Hoff K.J."/>
            <person name="Prost S."/>
        </authorList>
    </citation>
    <scope>NUCLEOTIDE SEQUENCE</scope>
</reference>
<dbReference type="PROSITE" id="PS50157">
    <property type="entry name" value="ZINC_FINGER_C2H2_2"/>
    <property type="match status" value="5"/>
</dbReference>